<protein>
    <recommendedName>
        <fullName evidence="9">Hexosyltransferase</fullName>
        <ecNumber evidence="9">2.4.1.-</ecNumber>
    </recommendedName>
</protein>
<keyword evidence="5 9" id="KW-0735">Signal-anchor</keyword>
<evidence type="ECO:0000313" key="10">
    <source>
        <dbReference type="EMBL" id="KAF0288534.1"/>
    </source>
</evidence>
<dbReference type="InterPro" id="IPR008428">
    <property type="entry name" value="Chond_GalNAc"/>
</dbReference>
<dbReference type="PANTHER" id="PTHR12369:SF45">
    <property type="entry name" value="HEXOSYLTRANSFERASE"/>
    <property type="match status" value="1"/>
</dbReference>
<dbReference type="EC" id="2.4.1.-" evidence="9"/>
<keyword evidence="11" id="KW-1185">Reference proteome</keyword>
<dbReference type="InterPro" id="IPR029044">
    <property type="entry name" value="Nucleotide-diphossugar_trans"/>
</dbReference>
<keyword evidence="8" id="KW-0472">Membrane</keyword>
<dbReference type="Gene3D" id="3.90.550.10">
    <property type="entry name" value="Spore Coat Polysaccharide Biosynthesis Protein SpsA, Chain A"/>
    <property type="match status" value="1"/>
</dbReference>
<sequence length="397" mass="44687">MSPELIPWQLFNSRSLWDIGHQSPQQTLSGPLLYDVRSAVDAAIARLNQEISAAVSRENRKPYTRADLLDGRHRYLPGLGSEYVINFVGRGSVRTETVRLKRPVGQLMSSKSKSGSGEVIRLVVPYYHEPKTFGAFLANLAHLILEKNEPLELLLIFYWRGSPAAEASEVLRDRKRVGAALDKLNHHAGRTVARLVDEKRLFSRGHALLRGAEQPGANGGDVLLFFCDVDMFISTDTLRRCRTNAIPGKSVYYPIVFSTYNPSLRAMAWDKPLESPWKYHPVTRDVGFWRDFGYGMTCQYRSDFRRAAGKYLISNTWGGEDVHLFKHHRRTGIEVVRAPDPGLVHVHHRARCDTSLTPGGAGWCGGSQLLTEASAGTWTRWVHKMQQGRLSLVVPEE</sequence>
<evidence type="ECO:0000256" key="9">
    <source>
        <dbReference type="RuleBase" id="RU364016"/>
    </source>
</evidence>
<evidence type="ECO:0000256" key="2">
    <source>
        <dbReference type="ARBA" id="ARBA00009239"/>
    </source>
</evidence>
<evidence type="ECO:0000256" key="4">
    <source>
        <dbReference type="ARBA" id="ARBA00022692"/>
    </source>
</evidence>
<comment type="caution">
    <text evidence="10">The sequence shown here is derived from an EMBL/GenBank/DDBJ whole genome shotgun (WGS) entry which is preliminary data.</text>
</comment>
<evidence type="ECO:0000256" key="8">
    <source>
        <dbReference type="ARBA" id="ARBA00023136"/>
    </source>
</evidence>
<evidence type="ECO:0000256" key="5">
    <source>
        <dbReference type="ARBA" id="ARBA00022968"/>
    </source>
</evidence>
<dbReference type="SUPFAM" id="SSF53448">
    <property type="entry name" value="Nucleotide-diphospho-sugar transferases"/>
    <property type="match status" value="1"/>
</dbReference>
<reference evidence="10 11" key="1">
    <citation type="submission" date="2019-07" db="EMBL/GenBank/DDBJ databases">
        <title>Draft genome assembly of a fouling barnacle, Amphibalanus amphitrite (Darwin, 1854): The first reference genome for Thecostraca.</title>
        <authorList>
            <person name="Kim W."/>
        </authorList>
    </citation>
    <scope>NUCLEOTIDE SEQUENCE [LARGE SCALE GENOMIC DNA]</scope>
    <source>
        <strain evidence="10">SNU_AA5</strain>
        <tissue evidence="10">Soma without cirri and trophi</tissue>
    </source>
</reference>
<evidence type="ECO:0000313" key="11">
    <source>
        <dbReference type="Proteomes" id="UP000440578"/>
    </source>
</evidence>
<dbReference type="Proteomes" id="UP000440578">
    <property type="component" value="Unassembled WGS sequence"/>
</dbReference>
<dbReference type="GO" id="GO:0032580">
    <property type="term" value="C:Golgi cisterna membrane"/>
    <property type="evidence" value="ECO:0007669"/>
    <property type="project" value="UniProtKB-SubCell"/>
</dbReference>
<dbReference type="InterPro" id="IPR051227">
    <property type="entry name" value="CS_glycosyltransferase"/>
</dbReference>
<dbReference type="PANTHER" id="PTHR12369">
    <property type="entry name" value="CHONDROITIN SYNTHASE"/>
    <property type="match status" value="1"/>
</dbReference>
<dbReference type="EMBL" id="VIIS01002103">
    <property type="protein sequence ID" value="KAF0288534.1"/>
    <property type="molecule type" value="Genomic_DNA"/>
</dbReference>
<proteinExistence type="inferred from homology"/>
<name>A0A6A4VAH2_AMPAM</name>
<dbReference type="AlphaFoldDB" id="A0A6A4VAH2"/>
<organism evidence="10 11">
    <name type="scientific">Amphibalanus amphitrite</name>
    <name type="common">Striped barnacle</name>
    <name type="synonym">Balanus amphitrite</name>
    <dbReference type="NCBI Taxonomy" id="1232801"/>
    <lineage>
        <taxon>Eukaryota</taxon>
        <taxon>Metazoa</taxon>
        <taxon>Ecdysozoa</taxon>
        <taxon>Arthropoda</taxon>
        <taxon>Crustacea</taxon>
        <taxon>Multicrustacea</taxon>
        <taxon>Cirripedia</taxon>
        <taxon>Thoracica</taxon>
        <taxon>Thoracicalcarea</taxon>
        <taxon>Balanomorpha</taxon>
        <taxon>Balanoidea</taxon>
        <taxon>Balanidae</taxon>
        <taxon>Amphibalaninae</taxon>
        <taxon>Amphibalanus</taxon>
    </lineage>
</organism>
<comment type="similarity">
    <text evidence="2 9">Belongs to the chondroitin N-acetylgalactosaminyltransferase family.</text>
</comment>
<comment type="subcellular location">
    <subcellularLocation>
        <location evidence="1 9">Golgi apparatus</location>
        <location evidence="1 9">Golgi stack membrane</location>
        <topology evidence="1 9">Single-pass type II membrane protein</topology>
    </subcellularLocation>
</comment>
<gene>
    <name evidence="10" type="ORF">FJT64_013085</name>
</gene>
<evidence type="ECO:0000256" key="6">
    <source>
        <dbReference type="ARBA" id="ARBA00022989"/>
    </source>
</evidence>
<evidence type="ECO:0000256" key="7">
    <source>
        <dbReference type="ARBA" id="ARBA00023034"/>
    </source>
</evidence>
<keyword evidence="6" id="KW-1133">Transmembrane helix</keyword>
<evidence type="ECO:0000256" key="3">
    <source>
        <dbReference type="ARBA" id="ARBA00022679"/>
    </source>
</evidence>
<dbReference type="GO" id="GO:0047238">
    <property type="term" value="F:glucuronosyl-N-acetylgalactosaminyl-proteoglycan 4-beta-N-acetylgalactosaminyltransferase activity"/>
    <property type="evidence" value="ECO:0007669"/>
    <property type="project" value="TreeGrafter"/>
</dbReference>
<keyword evidence="4" id="KW-0812">Transmembrane</keyword>
<keyword evidence="7 9" id="KW-0333">Golgi apparatus</keyword>
<evidence type="ECO:0000256" key="1">
    <source>
        <dbReference type="ARBA" id="ARBA00004447"/>
    </source>
</evidence>
<keyword evidence="3 9" id="KW-0808">Transferase</keyword>
<dbReference type="Pfam" id="PF05679">
    <property type="entry name" value="CHGN"/>
    <property type="match status" value="1"/>
</dbReference>
<dbReference type="OrthoDB" id="431432at2759"/>
<accession>A0A6A4VAH2</accession>